<protein>
    <submittedName>
        <fullName evidence="2">Uncharacterized protein</fullName>
    </submittedName>
</protein>
<dbReference type="GO" id="GO:0004713">
    <property type="term" value="F:protein tyrosine kinase activity"/>
    <property type="evidence" value="ECO:0007669"/>
    <property type="project" value="TreeGrafter"/>
</dbReference>
<keyword evidence="1" id="KW-1133">Transmembrane helix</keyword>
<dbReference type="Proteomes" id="UP000006251">
    <property type="component" value="Unassembled WGS sequence"/>
</dbReference>
<dbReference type="GO" id="GO:0005886">
    <property type="term" value="C:plasma membrane"/>
    <property type="evidence" value="ECO:0007669"/>
    <property type="project" value="TreeGrafter"/>
</dbReference>
<evidence type="ECO:0000313" key="2">
    <source>
        <dbReference type="EMBL" id="GAC27051.1"/>
    </source>
</evidence>
<proteinExistence type="predicted"/>
<dbReference type="PANTHER" id="PTHR32309">
    <property type="entry name" value="TYROSINE-PROTEIN KINASE"/>
    <property type="match status" value="1"/>
</dbReference>
<accession>K6YSU6</accession>
<gene>
    <name evidence="2" type="ORF">GPAL_0170</name>
</gene>
<keyword evidence="1" id="KW-0472">Membrane</keyword>
<evidence type="ECO:0000313" key="3">
    <source>
        <dbReference type="Proteomes" id="UP000006251"/>
    </source>
</evidence>
<keyword evidence="3" id="KW-1185">Reference proteome</keyword>
<organism evidence="2 3">
    <name type="scientific">Brumicola pallidula DSM 14239 = ACAM 615</name>
    <dbReference type="NCBI Taxonomy" id="1121922"/>
    <lineage>
        <taxon>Bacteria</taxon>
        <taxon>Pseudomonadati</taxon>
        <taxon>Pseudomonadota</taxon>
        <taxon>Gammaproteobacteria</taxon>
        <taxon>Alteromonadales</taxon>
        <taxon>Alteromonadaceae</taxon>
        <taxon>Brumicola</taxon>
    </lineage>
</organism>
<dbReference type="EMBL" id="BAEQ01000004">
    <property type="protein sequence ID" value="GAC27051.1"/>
    <property type="molecule type" value="Genomic_DNA"/>
</dbReference>
<feature type="transmembrane region" description="Helical" evidence="1">
    <location>
        <begin position="373"/>
        <end position="396"/>
    </location>
</feature>
<name>K6YSU6_9ALTE</name>
<dbReference type="STRING" id="1121922.GCA_000428905_02516"/>
<evidence type="ECO:0000256" key="1">
    <source>
        <dbReference type="SAM" id="Phobius"/>
    </source>
</evidence>
<comment type="caution">
    <text evidence="2">The sequence shown here is derived from an EMBL/GenBank/DDBJ whole genome shotgun (WGS) entry which is preliminary data.</text>
</comment>
<sequence>MELVLPGTGASSNVSIDNVGQVVSQTSAPFSSGGFNPRVNYKEMLLSRGVLFLASQKTEMTSADFGQPKIVLTEQTSILGISITGKSAAQANRKAWALYDSLQQELTRLRKDEVSRRDISIQGVLDDYRVKLNQARANVTEFQQRSFLVSLAQFELLVASLQSLKEKQIYLHAQVKNLANYRHGLSQNLGVSSDLAGKAFILQSDVEFRGLLKELDASTALLSEYQSRWGEGHPKVIAEQLRYNAAKKSLLNRSNEIAGPHASTSFTSLNLELNPKRAQMFADLIEASALHSGIQAELADLKRTELQLSDQVKLYARESAVLDRLQKEFDLAEAIFTSAAARIEAGKADVFASYPVVQVLTTPSTPTEVDSPITVLGLVAGAVGIIFITSGVTVLCNRRRLVKLLLKRN</sequence>
<dbReference type="InterPro" id="IPR050445">
    <property type="entry name" value="Bact_polysacc_biosynth/exp"/>
</dbReference>
<dbReference type="AlphaFoldDB" id="K6YSU6"/>
<dbReference type="PANTHER" id="PTHR32309:SF13">
    <property type="entry name" value="FERRIC ENTEROBACTIN TRANSPORT PROTEIN FEPE"/>
    <property type="match status" value="1"/>
</dbReference>
<reference evidence="3" key="1">
    <citation type="journal article" date="2014" name="Environ. Microbiol.">
        <title>Comparative genomics of the marine bacterial genus Glaciecola reveals the high degree of genomic diversity and genomic characteristic for cold adaptation.</title>
        <authorList>
            <person name="Qin Q.L."/>
            <person name="Xie B.B."/>
            <person name="Yu Y."/>
            <person name="Shu Y.L."/>
            <person name="Rong J.C."/>
            <person name="Zhang Y.J."/>
            <person name="Zhao D.L."/>
            <person name="Chen X.L."/>
            <person name="Zhang X.Y."/>
            <person name="Chen B."/>
            <person name="Zhou B.C."/>
            <person name="Zhang Y.Z."/>
        </authorList>
    </citation>
    <scope>NUCLEOTIDE SEQUENCE [LARGE SCALE GENOMIC DNA]</scope>
    <source>
        <strain evidence="3">ACAM 615</strain>
    </source>
</reference>
<keyword evidence="1" id="KW-0812">Transmembrane</keyword>